<dbReference type="EMBL" id="LSRX01000057">
    <property type="protein sequence ID" value="OLQ11565.1"/>
    <property type="molecule type" value="Genomic_DNA"/>
</dbReference>
<dbReference type="Proteomes" id="UP000186817">
    <property type="component" value="Unassembled WGS sequence"/>
</dbReference>
<evidence type="ECO:0000313" key="2">
    <source>
        <dbReference type="Proteomes" id="UP000186817"/>
    </source>
</evidence>
<gene>
    <name evidence="1" type="ORF">AK812_SmicGene4588</name>
</gene>
<dbReference type="AlphaFoldDB" id="A0A1Q9EW15"/>
<accession>A0A1Q9EW15</accession>
<comment type="caution">
    <text evidence="1">The sequence shown here is derived from an EMBL/GenBank/DDBJ whole genome shotgun (WGS) entry which is preliminary data.</text>
</comment>
<evidence type="ECO:0000313" key="1">
    <source>
        <dbReference type="EMBL" id="OLQ11565.1"/>
    </source>
</evidence>
<keyword evidence="2" id="KW-1185">Reference proteome</keyword>
<protein>
    <submittedName>
        <fullName evidence="1">Uncharacterized protein</fullName>
    </submittedName>
</protein>
<proteinExistence type="predicted"/>
<organism evidence="1 2">
    <name type="scientific">Symbiodinium microadriaticum</name>
    <name type="common">Dinoflagellate</name>
    <name type="synonym">Zooxanthella microadriatica</name>
    <dbReference type="NCBI Taxonomy" id="2951"/>
    <lineage>
        <taxon>Eukaryota</taxon>
        <taxon>Sar</taxon>
        <taxon>Alveolata</taxon>
        <taxon>Dinophyceae</taxon>
        <taxon>Suessiales</taxon>
        <taxon>Symbiodiniaceae</taxon>
        <taxon>Symbiodinium</taxon>
    </lineage>
</organism>
<sequence length="176" mass="16870">MNSDGIVGLALTESVSANLGVSVAAQSSVLVHPDKEGGFVVEAMSVQGQAMPAASALKGAAKAAGLTSMKGLCLGIGRPGGGSADAAQWALFPMAGVSKTGGIVLRCKGPSAEGLGPDESLKEELVGAAPGAGLALCCAEEAQTAAPAALPLVGPALIGDAGTGTTIHRQAVAAVA</sequence>
<name>A0A1Q9EW15_SYMMI</name>
<reference evidence="1 2" key="1">
    <citation type="submission" date="2016-02" db="EMBL/GenBank/DDBJ databases">
        <title>Genome analysis of coral dinoflagellate symbionts highlights evolutionary adaptations to a symbiotic lifestyle.</title>
        <authorList>
            <person name="Aranda M."/>
            <person name="Li Y."/>
            <person name="Liew Y.J."/>
            <person name="Baumgarten S."/>
            <person name="Simakov O."/>
            <person name="Wilson M."/>
            <person name="Piel J."/>
            <person name="Ashoor H."/>
            <person name="Bougouffa S."/>
            <person name="Bajic V.B."/>
            <person name="Ryu T."/>
            <person name="Ravasi T."/>
            <person name="Bayer T."/>
            <person name="Micklem G."/>
            <person name="Kim H."/>
            <person name="Bhak J."/>
            <person name="Lajeunesse T.C."/>
            <person name="Voolstra C.R."/>
        </authorList>
    </citation>
    <scope>NUCLEOTIDE SEQUENCE [LARGE SCALE GENOMIC DNA]</scope>
    <source>
        <strain evidence="1 2">CCMP2467</strain>
    </source>
</reference>